<keyword evidence="6" id="KW-0175">Coiled coil</keyword>
<feature type="transmembrane region" description="Helical" evidence="8">
    <location>
        <begin position="528"/>
        <end position="545"/>
    </location>
</feature>
<name>A0A7S4SHZ6_9STRA</name>
<dbReference type="InterPro" id="IPR005821">
    <property type="entry name" value="Ion_trans_dom"/>
</dbReference>
<evidence type="ECO:0000313" key="10">
    <source>
        <dbReference type="EMBL" id="CAE4645370.1"/>
    </source>
</evidence>
<keyword evidence="4 8" id="KW-1133">Transmembrane helix</keyword>
<keyword evidence="3" id="KW-0677">Repeat</keyword>
<feature type="transmembrane region" description="Helical" evidence="8">
    <location>
        <begin position="241"/>
        <end position="260"/>
    </location>
</feature>
<dbReference type="GO" id="GO:0005886">
    <property type="term" value="C:plasma membrane"/>
    <property type="evidence" value="ECO:0007669"/>
    <property type="project" value="TreeGrafter"/>
</dbReference>
<evidence type="ECO:0000256" key="1">
    <source>
        <dbReference type="ARBA" id="ARBA00004141"/>
    </source>
</evidence>
<evidence type="ECO:0000256" key="7">
    <source>
        <dbReference type="SAM" id="MobiDB-lite"/>
    </source>
</evidence>
<gene>
    <name evidence="10" type="ORF">DBRI00130_LOCUS35077</name>
</gene>
<proteinExistence type="predicted"/>
<evidence type="ECO:0000256" key="6">
    <source>
        <dbReference type="SAM" id="Coils"/>
    </source>
</evidence>
<feature type="transmembrane region" description="Helical" evidence="8">
    <location>
        <begin position="281"/>
        <end position="303"/>
    </location>
</feature>
<feature type="transmembrane region" description="Helical" evidence="8">
    <location>
        <begin position="364"/>
        <end position="383"/>
    </location>
</feature>
<evidence type="ECO:0000256" key="8">
    <source>
        <dbReference type="SAM" id="Phobius"/>
    </source>
</evidence>
<organism evidence="10">
    <name type="scientific">Ditylum brightwellii</name>
    <dbReference type="NCBI Taxonomy" id="49249"/>
    <lineage>
        <taxon>Eukaryota</taxon>
        <taxon>Sar</taxon>
        <taxon>Stramenopiles</taxon>
        <taxon>Ochrophyta</taxon>
        <taxon>Bacillariophyta</taxon>
        <taxon>Mediophyceae</taxon>
        <taxon>Lithodesmiophycidae</taxon>
        <taxon>Lithodesmiales</taxon>
        <taxon>Lithodesmiaceae</taxon>
        <taxon>Ditylum</taxon>
    </lineage>
</organism>
<dbReference type="PANTHER" id="PTHR10582:SF2">
    <property type="entry name" value="INACTIVE"/>
    <property type="match status" value="1"/>
</dbReference>
<evidence type="ECO:0000256" key="3">
    <source>
        <dbReference type="ARBA" id="ARBA00022737"/>
    </source>
</evidence>
<protein>
    <recommendedName>
        <fullName evidence="9">Ion transport domain-containing protein</fullName>
    </recommendedName>
</protein>
<evidence type="ECO:0000256" key="4">
    <source>
        <dbReference type="ARBA" id="ARBA00022989"/>
    </source>
</evidence>
<comment type="subcellular location">
    <subcellularLocation>
        <location evidence="1">Membrane</location>
        <topology evidence="1">Multi-pass membrane protein</topology>
    </subcellularLocation>
</comment>
<dbReference type="InterPro" id="IPR024862">
    <property type="entry name" value="TRPV"/>
</dbReference>
<evidence type="ECO:0000256" key="5">
    <source>
        <dbReference type="ARBA" id="ARBA00023136"/>
    </source>
</evidence>
<dbReference type="GO" id="GO:0005216">
    <property type="term" value="F:monoatomic ion channel activity"/>
    <property type="evidence" value="ECO:0007669"/>
    <property type="project" value="InterPro"/>
</dbReference>
<keyword evidence="2 8" id="KW-0812">Transmembrane</keyword>
<feature type="transmembrane region" description="Helical" evidence="8">
    <location>
        <begin position="423"/>
        <end position="447"/>
    </location>
</feature>
<feature type="region of interest" description="Disordered" evidence="7">
    <location>
        <begin position="695"/>
        <end position="732"/>
    </location>
</feature>
<feature type="region of interest" description="Disordered" evidence="7">
    <location>
        <begin position="747"/>
        <end position="800"/>
    </location>
</feature>
<feature type="compositionally biased region" description="Polar residues" evidence="7">
    <location>
        <begin position="722"/>
        <end position="732"/>
    </location>
</feature>
<dbReference type="PANTHER" id="PTHR10582">
    <property type="entry name" value="TRANSIENT RECEPTOR POTENTIAL ION CHANNEL PROTEIN"/>
    <property type="match status" value="1"/>
</dbReference>
<feature type="coiled-coil region" evidence="6">
    <location>
        <begin position="615"/>
        <end position="664"/>
    </location>
</feature>
<evidence type="ECO:0000256" key="2">
    <source>
        <dbReference type="ARBA" id="ARBA00022692"/>
    </source>
</evidence>
<sequence>MSVPYGKTYKNPFLSSYRTVIVEKIAAIPHLLEELLLIEDKEQSKYVFELSIIRKVLFTTESLGDGEWLIKMLDSAIRVNRSKDDSHLQFGLNMAKDKSRFLAEAAIFYIERLSEVNIYYDASVSHKMQMSKKIFPNKKGSAMLSNSDMRRFEKHRSGLFNKVSSLEGLVRRISVMDDDLVKRASVTPVLRRKLDKSISSPFASAVALLDSIHHFCLVIAFRSGPAKALFCLSKDGDPFNPNIYVVANVILISNIIYFATRTFYLNIANYSLSQQLFWSDVFSQGMFLDTVPLIMALFCALQVDILLRRGTSMEIDNITTPNYARIAVALTTPALWFRILRYIKTRNKHLSTVVLCFTEILRDIKWFMVVLGVIMITFAQMWLSLTYEPGETNSYFVSSAKGYLKAYTMMLGDLGDGYIESHVLSIVFIAYTFVVTTVLLNILIAIVSDSYQNAFISSTLMHGKARIHFYSELHSIKAYFRMVESGELRNFSVRLFLPNIFLAAAFTYRIVGTASAKSALCRVADGRLTVKAALVFTILFYLLLWSEFFMGSLTNDTVPTSSIKSLSTIHMKLYWLAIKLSSYLKFTFDSLNDEGDRSALQLEGNTDDKSTPSALRSYKKLHRSLQNTRKDLKQQLKTTVEQLQVSLQETEDRMQQNMDDVQQRFAMAVASIIAESEDRVIDEIEDRLYSVRTPHVENGQAQANGDPVGEMPMHVSFAPENGHSNRNSTASIHDLNDTSLSIRSLDLASLSPPPSMHRSRNLSTSSRQSSRNSSTSSRLSSRSLSTNSLRVSGSDTMQGSLDRDMNFLSMIIDRLGGVDEEDEEEEDDYNEFGEDIAGDIAENIVEENNVVNETQARPRVRKNVHWGDI</sequence>
<feature type="compositionally biased region" description="Low complexity" evidence="7">
    <location>
        <begin position="761"/>
        <end position="790"/>
    </location>
</feature>
<dbReference type="AlphaFoldDB" id="A0A7S4SHZ6"/>
<keyword evidence="5 8" id="KW-0472">Membrane</keyword>
<dbReference type="Pfam" id="PF00520">
    <property type="entry name" value="Ion_trans"/>
    <property type="match status" value="1"/>
</dbReference>
<evidence type="ECO:0000259" key="9">
    <source>
        <dbReference type="Pfam" id="PF00520"/>
    </source>
</evidence>
<feature type="domain" description="Ion transport" evidence="9">
    <location>
        <begin position="267"/>
        <end position="453"/>
    </location>
</feature>
<dbReference type="EMBL" id="HBNS01045327">
    <property type="protein sequence ID" value="CAE4645370.1"/>
    <property type="molecule type" value="Transcribed_RNA"/>
</dbReference>
<accession>A0A7S4SHZ6</accession>
<reference evidence="10" key="1">
    <citation type="submission" date="2021-01" db="EMBL/GenBank/DDBJ databases">
        <authorList>
            <person name="Corre E."/>
            <person name="Pelletier E."/>
            <person name="Niang G."/>
            <person name="Scheremetjew M."/>
            <person name="Finn R."/>
            <person name="Kale V."/>
            <person name="Holt S."/>
            <person name="Cochrane G."/>
            <person name="Meng A."/>
            <person name="Brown T."/>
            <person name="Cohen L."/>
        </authorList>
    </citation>
    <scope>NUCLEOTIDE SEQUENCE</scope>
    <source>
        <strain evidence="10">GSO104</strain>
    </source>
</reference>
<dbReference type="GO" id="GO:0098703">
    <property type="term" value="P:calcium ion import across plasma membrane"/>
    <property type="evidence" value="ECO:0007669"/>
    <property type="project" value="TreeGrafter"/>
</dbReference>